<dbReference type="EMBL" id="FOAP01000001">
    <property type="protein sequence ID" value="SEK44947.1"/>
    <property type="molecule type" value="Genomic_DNA"/>
</dbReference>
<proteinExistence type="predicted"/>
<dbReference type="Gene3D" id="3.40.50.1820">
    <property type="entry name" value="alpha/beta hydrolase"/>
    <property type="match status" value="1"/>
</dbReference>
<reference evidence="5" key="1">
    <citation type="submission" date="2016-10" db="EMBL/GenBank/DDBJ databases">
        <authorList>
            <person name="Varghese N."/>
            <person name="Submissions S."/>
        </authorList>
    </citation>
    <scope>NUCLEOTIDE SEQUENCE [LARGE SCALE GENOMIC DNA]</scope>
    <source>
        <strain evidence="5">DSM 17044</strain>
    </source>
</reference>
<dbReference type="Proteomes" id="UP000182719">
    <property type="component" value="Unassembled WGS sequence"/>
</dbReference>
<organism evidence="4 5">
    <name type="scientific">Stigmatella aurantiaca</name>
    <dbReference type="NCBI Taxonomy" id="41"/>
    <lineage>
        <taxon>Bacteria</taxon>
        <taxon>Pseudomonadati</taxon>
        <taxon>Myxococcota</taxon>
        <taxon>Myxococcia</taxon>
        <taxon>Myxococcales</taxon>
        <taxon>Cystobacterineae</taxon>
        <taxon>Archangiaceae</taxon>
        <taxon>Stigmatella</taxon>
    </lineage>
</organism>
<dbReference type="OrthoDB" id="9805640at2"/>
<evidence type="ECO:0000256" key="1">
    <source>
        <dbReference type="ARBA" id="ARBA00022729"/>
    </source>
</evidence>
<keyword evidence="2" id="KW-0378">Hydrolase</keyword>
<name>A0A1H7H5C2_STIAU</name>
<dbReference type="GO" id="GO:0016787">
    <property type="term" value="F:hydrolase activity"/>
    <property type="evidence" value="ECO:0007669"/>
    <property type="project" value="UniProtKB-KW"/>
</dbReference>
<dbReference type="InterPro" id="IPR050955">
    <property type="entry name" value="Plant_Biomass_Hydrol_Est"/>
</dbReference>
<protein>
    <submittedName>
        <fullName evidence="4">Predicted esterase</fullName>
    </submittedName>
</protein>
<dbReference type="InterPro" id="IPR029058">
    <property type="entry name" value="AB_hydrolase_fold"/>
</dbReference>
<dbReference type="Pfam" id="PF00756">
    <property type="entry name" value="Esterase"/>
    <property type="match status" value="1"/>
</dbReference>
<evidence type="ECO:0000256" key="3">
    <source>
        <dbReference type="SAM" id="MobiDB-lite"/>
    </source>
</evidence>
<evidence type="ECO:0000313" key="5">
    <source>
        <dbReference type="Proteomes" id="UP000182719"/>
    </source>
</evidence>
<dbReference type="AlphaFoldDB" id="A0A1H7H5C2"/>
<dbReference type="RefSeq" id="WP_075004824.1">
    <property type="nucleotide sequence ID" value="NZ_FOAP01000001.1"/>
</dbReference>
<feature type="region of interest" description="Disordered" evidence="3">
    <location>
        <begin position="1"/>
        <end position="43"/>
    </location>
</feature>
<accession>A0A1H7H5C2</accession>
<dbReference type="PANTHER" id="PTHR43037">
    <property type="entry name" value="UNNAMED PRODUCT-RELATED"/>
    <property type="match status" value="1"/>
</dbReference>
<gene>
    <name evidence="4" type="ORF">SAMN05444354_101607</name>
</gene>
<evidence type="ECO:0000313" key="4">
    <source>
        <dbReference type="EMBL" id="SEK44947.1"/>
    </source>
</evidence>
<dbReference type="SUPFAM" id="SSF53474">
    <property type="entry name" value="alpha/beta-Hydrolases"/>
    <property type="match status" value="1"/>
</dbReference>
<dbReference type="PANTHER" id="PTHR43037:SF5">
    <property type="entry name" value="FERULOYL ESTERASE"/>
    <property type="match status" value="1"/>
</dbReference>
<keyword evidence="1" id="KW-0732">Signal</keyword>
<dbReference type="InterPro" id="IPR000801">
    <property type="entry name" value="Esterase-like"/>
</dbReference>
<sequence length="242" mass="25931">MSRTQARTPPQERQEGRLRARPHRPSGEAPESGTRPLGLGGRRDGLLHVPPGYRADRPAPLGVLLHGAGGHAPHALALWQRLADEAGLLLLAPESRGPTWDIIVESGYGQDVAFIEQALAYVFERYAVDPAHLAIGGFSDGASYALSLGLTNGDLFTHVVAFSPGFLVPAAQRGEPSLFISHGVKDTVLPIEPCSRRIVPRVQRAGYPVRYHEFDGPHTVPVDIAQEALTWFLAPSPGGGNA</sequence>
<keyword evidence="5" id="KW-1185">Reference proteome</keyword>
<evidence type="ECO:0000256" key="2">
    <source>
        <dbReference type="ARBA" id="ARBA00022801"/>
    </source>
</evidence>